<gene>
    <name evidence="17" type="ORF">NEZAVI_LOCUS1570</name>
</gene>
<accession>A0A9P0E0X9</accession>
<dbReference type="FunFam" id="1.10.10.10:FF:000064">
    <property type="entry name" value="Lysine-specific histone demethylase 1A"/>
    <property type="match status" value="1"/>
</dbReference>
<keyword evidence="9" id="KW-0274">FAD</keyword>
<comment type="similarity">
    <text evidence="4">Belongs to the flavin monoamine oxidase family.</text>
</comment>
<dbReference type="InterPro" id="IPR009057">
    <property type="entry name" value="Homeodomain-like_sf"/>
</dbReference>
<evidence type="ECO:0000256" key="9">
    <source>
        <dbReference type="ARBA" id="ARBA00022827"/>
    </source>
</evidence>
<dbReference type="SUPFAM" id="SSF51905">
    <property type="entry name" value="FAD/NAD(P)-binding domain"/>
    <property type="match status" value="1"/>
</dbReference>
<keyword evidence="12" id="KW-0175">Coiled coil</keyword>
<evidence type="ECO:0000256" key="7">
    <source>
        <dbReference type="ARBA" id="ARBA00022553"/>
    </source>
</evidence>
<dbReference type="GO" id="GO:0050660">
    <property type="term" value="F:flavin adenine dinucleotide binding"/>
    <property type="evidence" value="ECO:0007669"/>
    <property type="project" value="TreeGrafter"/>
</dbReference>
<dbReference type="GO" id="GO:0140682">
    <property type="term" value="F:FAD-dependent H3K4me/H3K4me3 demethylase activity"/>
    <property type="evidence" value="ECO:0007669"/>
    <property type="project" value="UniProtKB-ARBA"/>
</dbReference>
<keyword evidence="5" id="KW-0158">Chromosome</keyword>
<dbReference type="InterPro" id="IPR002937">
    <property type="entry name" value="Amino_oxidase"/>
</dbReference>
<reference evidence="17" key="1">
    <citation type="submission" date="2022-01" db="EMBL/GenBank/DDBJ databases">
        <authorList>
            <person name="King R."/>
        </authorList>
    </citation>
    <scope>NUCLEOTIDE SEQUENCE</scope>
</reference>
<proteinExistence type="inferred from homology"/>
<keyword evidence="18" id="KW-1185">Reference proteome</keyword>
<evidence type="ECO:0000313" key="18">
    <source>
        <dbReference type="Proteomes" id="UP001152798"/>
    </source>
</evidence>
<dbReference type="GO" id="GO:0005634">
    <property type="term" value="C:nucleus"/>
    <property type="evidence" value="ECO:0007669"/>
    <property type="project" value="UniProtKB-SubCell"/>
</dbReference>
<dbReference type="GO" id="GO:0003723">
    <property type="term" value="F:RNA binding"/>
    <property type="evidence" value="ECO:0007669"/>
    <property type="project" value="UniProtKB-ARBA"/>
</dbReference>
<feature type="compositionally biased region" description="Acidic residues" evidence="15">
    <location>
        <begin position="117"/>
        <end position="130"/>
    </location>
</feature>
<name>A0A9P0E0X9_NEZVI</name>
<dbReference type="FunFam" id="1.10.287.80:FF:000002">
    <property type="entry name" value="Lysine-specific histone demethylase 1A"/>
    <property type="match status" value="1"/>
</dbReference>
<dbReference type="InterPro" id="IPR007526">
    <property type="entry name" value="SWIRM"/>
</dbReference>
<comment type="cofactor">
    <cofactor evidence="1">
        <name>FAD</name>
        <dbReference type="ChEBI" id="CHEBI:57692"/>
    </cofactor>
</comment>
<dbReference type="AlphaFoldDB" id="A0A9P0E0X9"/>
<keyword evidence="8" id="KW-0285">Flavoprotein</keyword>
<dbReference type="PANTHER" id="PTHR10742:SF386">
    <property type="entry name" value="LYSINE-SPECIFIC HISTONE DEMETHYLASE 1A"/>
    <property type="match status" value="1"/>
</dbReference>
<dbReference type="GO" id="GO:0005694">
    <property type="term" value="C:chromosome"/>
    <property type="evidence" value="ECO:0007669"/>
    <property type="project" value="UniProtKB-SubCell"/>
</dbReference>
<evidence type="ECO:0000256" key="15">
    <source>
        <dbReference type="SAM" id="MobiDB-lite"/>
    </source>
</evidence>
<dbReference type="GO" id="GO:0010468">
    <property type="term" value="P:regulation of gene expression"/>
    <property type="evidence" value="ECO:0007669"/>
    <property type="project" value="UniProtKB-ARBA"/>
</dbReference>
<evidence type="ECO:0000259" key="16">
    <source>
        <dbReference type="PROSITE" id="PS50934"/>
    </source>
</evidence>
<evidence type="ECO:0000256" key="3">
    <source>
        <dbReference type="ARBA" id="ARBA00004286"/>
    </source>
</evidence>
<protein>
    <recommendedName>
        <fullName evidence="16">SWIRM domain-containing protein</fullName>
    </recommendedName>
</protein>
<evidence type="ECO:0000256" key="13">
    <source>
        <dbReference type="ARBA" id="ARBA00023163"/>
    </source>
</evidence>
<sequence>MLAGSLSCFCACASADHWLSHDFQVSCPPKFVVVVLFLVFVEVVKMSRRKKAKTEASGEFPGENIQMFYEDGETSNTGSDKAKIEKQSSPITGEGSTSDVNSVPNSTNNTPIKSEKEEEGEPDSEQEDPTGPEGAAYQSRLPADKMTAAEASCFPDISNDKPASLQLWIEKPKEQLIIENALGQIEPPYNTDVQLVHRIHSYLERHGLINFGVFKRLKPLPVKKYGRVIVIGAGIAGLAAAQQMQQFGMEVVVLEARDRVGGRIATFRKASYIADLGAMVVTGLGGNPVNVLSKQISMELHKIRQKCPLYDSSGKTIPKEKDEMVEIEFNRLLEATSYLSHMLDFNYCGGKPVSLGQALEWVIKLQEKNVKEKQVAHYTNVVNLQEKLIKNQNQLITLKDHIVDLNKQYKGMQEVKGPRNIAHEFSVRHKLREINVACKEWDQLKDQEKEISEKLKDLENSPPSDVYLSCQDRQILDWHFANLEFANATPLNNLSLKHWDQDDDFEFTGSHLTELWKVNERYRGLNGVVGVNRGDTMEVGVFFSLRELWVRGGPRAIAIYRSVRNNILPSG</sequence>
<dbReference type="InterPro" id="IPR036188">
    <property type="entry name" value="FAD/NAD-bd_sf"/>
</dbReference>
<evidence type="ECO:0000256" key="14">
    <source>
        <dbReference type="ARBA" id="ARBA00023242"/>
    </source>
</evidence>
<feature type="domain" description="SWIRM" evidence="16">
    <location>
        <begin position="165"/>
        <end position="220"/>
    </location>
</feature>
<keyword evidence="14" id="KW-0539">Nucleus</keyword>
<evidence type="ECO:0000256" key="11">
    <source>
        <dbReference type="ARBA" id="ARBA00023015"/>
    </source>
</evidence>
<evidence type="ECO:0000256" key="4">
    <source>
        <dbReference type="ARBA" id="ARBA00005995"/>
    </source>
</evidence>
<dbReference type="Gene3D" id="1.10.10.10">
    <property type="entry name" value="Winged helix-like DNA-binding domain superfamily/Winged helix DNA-binding domain"/>
    <property type="match status" value="1"/>
</dbReference>
<dbReference type="InterPro" id="IPR050281">
    <property type="entry name" value="Flavin_monoamine_oxidase"/>
</dbReference>
<keyword evidence="7" id="KW-0597">Phosphoprotein</keyword>
<dbReference type="GO" id="GO:0003682">
    <property type="term" value="F:chromatin binding"/>
    <property type="evidence" value="ECO:0007669"/>
    <property type="project" value="TreeGrafter"/>
</dbReference>
<evidence type="ECO:0000256" key="8">
    <source>
        <dbReference type="ARBA" id="ARBA00022630"/>
    </source>
</evidence>
<organism evidence="17 18">
    <name type="scientific">Nezara viridula</name>
    <name type="common">Southern green stink bug</name>
    <name type="synonym">Cimex viridulus</name>
    <dbReference type="NCBI Taxonomy" id="85310"/>
    <lineage>
        <taxon>Eukaryota</taxon>
        <taxon>Metazoa</taxon>
        <taxon>Ecdysozoa</taxon>
        <taxon>Arthropoda</taxon>
        <taxon>Hexapoda</taxon>
        <taxon>Insecta</taxon>
        <taxon>Pterygota</taxon>
        <taxon>Neoptera</taxon>
        <taxon>Paraneoptera</taxon>
        <taxon>Hemiptera</taxon>
        <taxon>Heteroptera</taxon>
        <taxon>Panheteroptera</taxon>
        <taxon>Pentatomomorpha</taxon>
        <taxon>Pentatomoidea</taxon>
        <taxon>Pentatomidae</taxon>
        <taxon>Pentatominae</taxon>
        <taxon>Nezara</taxon>
    </lineage>
</organism>
<evidence type="ECO:0000256" key="5">
    <source>
        <dbReference type="ARBA" id="ARBA00022454"/>
    </source>
</evidence>
<comment type="subcellular location">
    <subcellularLocation>
        <location evidence="3">Chromosome</location>
    </subcellularLocation>
    <subcellularLocation>
        <location evidence="2">Nucleus</location>
    </subcellularLocation>
</comment>
<dbReference type="Pfam" id="PF04433">
    <property type="entry name" value="SWIRM"/>
    <property type="match status" value="1"/>
</dbReference>
<evidence type="ECO:0000256" key="10">
    <source>
        <dbReference type="ARBA" id="ARBA00023002"/>
    </source>
</evidence>
<feature type="region of interest" description="Disordered" evidence="15">
    <location>
        <begin position="70"/>
        <end position="137"/>
    </location>
</feature>
<dbReference type="Gene3D" id="3.50.50.60">
    <property type="entry name" value="FAD/NAD(P)-binding domain"/>
    <property type="match status" value="1"/>
</dbReference>
<keyword evidence="11" id="KW-0805">Transcription regulation</keyword>
<dbReference type="Gene3D" id="1.10.287.80">
    <property type="entry name" value="ATP synthase, gamma subunit, helix hairpin domain"/>
    <property type="match status" value="1"/>
</dbReference>
<evidence type="ECO:0000313" key="17">
    <source>
        <dbReference type="EMBL" id="CAH1390352.1"/>
    </source>
</evidence>
<dbReference type="FunFam" id="3.50.50.60:FF:000029">
    <property type="entry name" value="Lysine-specific histone demethylase"/>
    <property type="match status" value="1"/>
</dbReference>
<dbReference type="Proteomes" id="UP001152798">
    <property type="component" value="Chromosome 1"/>
</dbReference>
<dbReference type="PANTHER" id="PTHR10742">
    <property type="entry name" value="FLAVIN MONOAMINE OXIDASE"/>
    <property type="match status" value="1"/>
</dbReference>
<dbReference type="EMBL" id="OV725077">
    <property type="protein sequence ID" value="CAH1390352.1"/>
    <property type="molecule type" value="Genomic_DNA"/>
</dbReference>
<dbReference type="SUPFAM" id="SSF46689">
    <property type="entry name" value="Homeodomain-like"/>
    <property type="match status" value="1"/>
</dbReference>
<dbReference type="PRINTS" id="PR00419">
    <property type="entry name" value="ADXRDTASE"/>
</dbReference>
<dbReference type="OrthoDB" id="9982100at2759"/>
<dbReference type="PROSITE" id="PS50934">
    <property type="entry name" value="SWIRM"/>
    <property type="match status" value="1"/>
</dbReference>
<dbReference type="InterPro" id="IPR036388">
    <property type="entry name" value="WH-like_DNA-bd_sf"/>
</dbReference>
<evidence type="ECO:0000256" key="12">
    <source>
        <dbReference type="ARBA" id="ARBA00023054"/>
    </source>
</evidence>
<feature type="compositionally biased region" description="Polar residues" evidence="15">
    <location>
        <begin position="87"/>
        <end position="112"/>
    </location>
</feature>
<evidence type="ECO:0000256" key="2">
    <source>
        <dbReference type="ARBA" id="ARBA00004123"/>
    </source>
</evidence>
<keyword evidence="13" id="KW-0804">Transcription</keyword>
<evidence type="ECO:0000256" key="1">
    <source>
        <dbReference type="ARBA" id="ARBA00001974"/>
    </source>
</evidence>
<dbReference type="Pfam" id="PF01593">
    <property type="entry name" value="Amino_oxidase"/>
    <property type="match status" value="1"/>
</dbReference>
<keyword evidence="10" id="KW-0560">Oxidoreductase</keyword>
<evidence type="ECO:0000256" key="6">
    <source>
        <dbReference type="ARBA" id="ARBA00022491"/>
    </source>
</evidence>
<dbReference type="GO" id="GO:0008284">
    <property type="term" value="P:positive regulation of cell population proliferation"/>
    <property type="evidence" value="ECO:0007669"/>
    <property type="project" value="UniProtKB-ARBA"/>
</dbReference>
<keyword evidence="6" id="KW-0678">Repressor</keyword>